<dbReference type="AlphaFoldDB" id="A0A1X0WFF8"/>
<dbReference type="GO" id="GO:0009279">
    <property type="term" value="C:cell outer membrane"/>
    <property type="evidence" value="ECO:0007669"/>
    <property type="project" value="UniProtKB-SubCell"/>
</dbReference>
<dbReference type="RefSeq" id="WP_084912544.1">
    <property type="nucleotide sequence ID" value="NZ_MRWE01000015.1"/>
</dbReference>
<keyword evidence="3" id="KW-0472">Membrane</keyword>
<evidence type="ECO:0000313" key="4">
    <source>
        <dbReference type="EMBL" id="ORJ25481.1"/>
    </source>
</evidence>
<dbReference type="Gene3D" id="2.20.200.10">
    <property type="entry name" value="Outer membrane efflux proteins (OEP)"/>
    <property type="match status" value="1"/>
</dbReference>
<keyword evidence="5" id="KW-1185">Reference proteome</keyword>
<comment type="subcellular location">
    <subcellularLocation>
        <location evidence="1 3">Cell outer membrane</location>
        <topology evidence="1 3">Lipid-anchor</topology>
    </subcellularLocation>
</comment>
<dbReference type="PROSITE" id="PS51257">
    <property type="entry name" value="PROKAR_LIPOPROTEIN"/>
    <property type="match status" value="1"/>
</dbReference>
<dbReference type="InterPro" id="IPR003423">
    <property type="entry name" value="OMP_efflux"/>
</dbReference>
<gene>
    <name evidence="4" type="ORF">BS640_10790</name>
</gene>
<dbReference type="SUPFAM" id="SSF56954">
    <property type="entry name" value="Outer membrane efflux proteins (OEP)"/>
    <property type="match status" value="1"/>
</dbReference>
<dbReference type="InterPro" id="IPR010131">
    <property type="entry name" value="MdtP/NodT-like"/>
</dbReference>
<dbReference type="PANTHER" id="PTHR30203:SF25">
    <property type="entry name" value="OUTER MEMBRANE PROTEIN-RELATED"/>
    <property type="match status" value="1"/>
</dbReference>
<organism evidence="4 5">
    <name type="scientific">Rouxiella badensis</name>
    <dbReference type="NCBI Taxonomy" id="1646377"/>
    <lineage>
        <taxon>Bacteria</taxon>
        <taxon>Pseudomonadati</taxon>
        <taxon>Pseudomonadota</taxon>
        <taxon>Gammaproteobacteria</taxon>
        <taxon>Enterobacterales</taxon>
        <taxon>Yersiniaceae</taxon>
        <taxon>Rouxiella</taxon>
    </lineage>
</organism>
<keyword evidence="3" id="KW-0564">Palmitate</keyword>
<keyword evidence="3" id="KW-0449">Lipoprotein</keyword>
<dbReference type="NCBIfam" id="TIGR01845">
    <property type="entry name" value="outer_NodT"/>
    <property type="match status" value="1"/>
</dbReference>
<reference evidence="4 5" key="1">
    <citation type="journal article" date="2017" name="Int. J. Syst. Evol. Microbiol.">
        <title>Rouxiella badensis sp. nov. and Rouxiella silvae sp. nov. isolated from peat bog soil in Germany and emendation of the genus description.</title>
        <authorList>
            <person name="Le Fleche-Mateos A."/>
            <person name="Kugler J.H."/>
            <person name="Hansen S.H."/>
            <person name="Syldatk C."/>
            <person name="Hausmann R."/>
            <person name="Lomprez F."/>
            <person name="Vandenbogaert M."/>
            <person name="Manuguerra J.C."/>
            <person name="Grimont P.A."/>
        </authorList>
    </citation>
    <scope>NUCLEOTIDE SEQUENCE [LARGE SCALE GENOMIC DNA]</scope>
    <source>
        <strain evidence="4 5">DSM 100043</strain>
    </source>
</reference>
<dbReference type="STRING" id="1646377.BS640_10790"/>
<keyword evidence="3" id="KW-1134">Transmembrane beta strand</keyword>
<comment type="similarity">
    <text evidence="2 3">Belongs to the outer membrane factor (OMF) (TC 1.B.17) family.</text>
</comment>
<dbReference type="GO" id="GO:0015562">
    <property type="term" value="F:efflux transmembrane transporter activity"/>
    <property type="evidence" value="ECO:0007669"/>
    <property type="project" value="InterPro"/>
</dbReference>
<proteinExistence type="inferred from homology"/>
<dbReference type="Pfam" id="PF02321">
    <property type="entry name" value="OEP"/>
    <property type="match status" value="2"/>
</dbReference>
<dbReference type="Gene3D" id="1.20.1600.10">
    <property type="entry name" value="Outer membrane efflux proteins (OEP)"/>
    <property type="match status" value="1"/>
</dbReference>
<dbReference type="Proteomes" id="UP000192536">
    <property type="component" value="Unassembled WGS sequence"/>
</dbReference>
<evidence type="ECO:0000256" key="1">
    <source>
        <dbReference type="ARBA" id="ARBA00004459"/>
    </source>
</evidence>
<evidence type="ECO:0000256" key="2">
    <source>
        <dbReference type="ARBA" id="ARBA00007613"/>
    </source>
</evidence>
<accession>A0A1X0WFF8</accession>
<protein>
    <submittedName>
        <fullName evidence="4">RND transporter</fullName>
    </submittedName>
</protein>
<comment type="caution">
    <text evidence="4">The sequence shown here is derived from an EMBL/GenBank/DDBJ whole genome shotgun (WGS) entry which is preliminary data.</text>
</comment>
<dbReference type="EMBL" id="MRWE01000015">
    <property type="protein sequence ID" value="ORJ25481.1"/>
    <property type="molecule type" value="Genomic_DNA"/>
</dbReference>
<dbReference type="PANTHER" id="PTHR30203">
    <property type="entry name" value="OUTER MEMBRANE CATION EFFLUX PROTEIN"/>
    <property type="match status" value="1"/>
</dbReference>
<evidence type="ECO:0000313" key="5">
    <source>
        <dbReference type="Proteomes" id="UP000192536"/>
    </source>
</evidence>
<name>A0A1X0WFF8_9GAMM</name>
<evidence type="ECO:0000256" key="3">
    <source>
        <dbReference type="RuleBase" id="RU362097"/>
    </source>
</evidence>
<keyword evidence="3" id="KW-0812">Transmembrane</keyword>
<sequence>MKRVSLALSVTLLGGCTLGPDFKAPQVTGPVVWTQGSAASRTVDKGISPQWWGIFHDATLTRLITRAAQANLDLKAATARLMQAQAERRVIGGDSQPSVNGAVSYQRARNSQEGLQDISGLDGKRAYNVWQPGVDASWELDMWGRARRELESASASVEASADLRRAVLLTVQAETAGDYIQLRGIQAQRATTEQNLTVAEHSLKLTSVRLSDGVATQLEVAEARAQVAAIQARLPILEQQQSHLINALSYLMAEQPGALSRELNGVKPLPLTPVEVPVGLPSQLAQRRPDIRAAEAQLHAATAEIGVATADFYPSITLSANAGLQAMQFNQLGQWGSHFYNFGPGLNLPIFEGGRLRGQLALRKAQQQEAAVHFQQTVLKAWHEVDDAMVDYDTHQRQRQKLVTVVEDSQIALDNAQRQYIAGATDFLNVLTVQQALLDAQQSLVISNTNVSMSLVRLYKALGGGWEKAYPGGTV</sequence>